<name>A0AAD6Q9U6_9ROSI</name>
<protein>
    <submittedName>
        <fullName evidence="1">Uncharacterized protein</fullName>
    </submittedName>
</protein>
<evidence type="ECO:0000313" key="1">
    <source>
        <dbReference type="EMBL" id="KAJ6984262.1"/>
    </source>
</evidence>
<accession>A0AAD6Q9U6</accession>
<dbReference type="EMBL" id="JAQIZT010000009">
    <property type="protein sequence ID" value="KAJ6984262.1"/>
    <property type="molecule type" value="Genomic_DNA"/>
</dbReference>
<evidence type="ECO:0000313" key="2">
    <source>
        <dbReference type="Proteomes" id="UP001164929"/>
    </source>
</evidence>
<reference evidence="1" key="1">
    <citation type="journal article" date="2023" name="Mol. Ecol. Resour.">
        <title>Chromosome-level genome assembly of a triploid poplar Populus alba 'Berolinensis'.</title>
        <authorList>
            <person name="Chen S."/>
            <person name="Yu Y."/>
            <person name="Wang X."/>
            <person name="Wang S."/>
            <person name="Zhang T."/>
            <person name="Zhou Y."/>
            <person name="He R."/>
            <person name="Meng N."/>
            <person name="Wang Y."/>
            <person name="Liu W."/>
            <person name="Liu Z."/>
            <person name="Liu J."/>
            <person name="Guo Q."/>
            <person name="Huang H."/>
            <person name="Sederoff R.R."/>
            <person name="Wang G."/>
            <person name="Qu G."/>
            <person name="Chen S."/>
        </authorList>
    </citation>
    <scope>NUCLEOTIDE SEQUENCE</scope>
    <source>
        <strain evidence="1">SC-2020</strain>
    </source>
</reference>
<gene>
    <name evidence="1" type="ORF">NC653_022502</name>
</gene>
<dbReference type="Proteomes" id="UP001164929">
    <property type="component" value="Chromosome 9"/>
</dbReference>
<comment type="caution">
    <text evidence="1">The sequence shown here is derived from an EMBL/GenBank/DDBJ whole genome shotgun (WGS) entry which is preliminary data.</text>
</comment>
<sequence length="152" mass="15574">MVVTVNEVYPQGVGARPDLEARMVATPVLMALAKMLSSMPAAKRVVGIDTVPALALTKAEIAKAGNSAALTFETVKAVGSGAPTVNVKTVPPTLVAFSGTKQSETISGSPAISIGTKASDPDIVSDSDVPENSIPDADLFTFTGIRDITPIH</sequence>
<dbReference type="AlphaFoldDB" id="A0AAD6Q9U6"/>
<organism evidence="1 2">
    <name type="scientific">Populus alba x Populus x berolinensis</name>
    <dbReference type="NCBI Taxonomy" id="444605"/>
    <lineage>
        <taxon>Eukaryota</taxon>
        <taxon>Viridiplantae</taxon>
        <taxon>Streptophyta</taxon>
        <taxon>Embryophyta</taxon>
        <taxon>Tracheophyta</taxon>
        <taxon>Spermatophyta</taxon>
        <taxon>Magnoliopsida</taxon>
        <taxon>eudicotyledons</taxon>
        <taxon>Gunneridae</taxon>
        <taxon>Pentapetalae</taxon>
        <taxon>rosids</taxon>
        <taxon>fabids</taxon>
        <taxon>Malpighiales</taxon>
        <taxon>Salicaceae</taxon>
        <taxon>Saliceae</taxon>
        <taxon>Populus</taxon>
    </lineage>
</organism>
<proteinExistence type="predicted"/>
<keyword evidence="2" id="KW-1185">Reference proteome</keyword>